<proteinExistence type="predicted"/>
<evidence type="ECO:0000313" key="3">
    <source>
        <dbReference type="Proteomes" id="UP000192917"/>
    </source>
</evidence>
<gene>
    <name evidence="2" type="ORF">SAMN05428998_11229</name>
</gene>
<accession>A0A1Y6BY56</accession>
<feature type="transmembrane region" description="Helical" evidence="1">
    <location>
        <begin position="7"/>
        <end position="28"/>
    </location>
</feature>
<dbReference type="RefSeq" id="WP_085123566.1">
    <property type="nucleotide sequence ID" value="NZ_FWZX01000012.1"/>
</dbReference>
<reference evidence="2 3" key="1">
    <citation type="submission" date="2017-04" db="EMBL/GenBank/DDBJ databases">
        <authorList>
            <person name="Afonso C.L."/>
            <person name="Miller P.J."/>
            <person name="Scott M.A."/>
            <person name="Spackman E."/>
            <person name="Goraichik I."/>
            <person name="Dimitrov K.M."/>
            <person name="Suarez D.L."/>
            <person name="Swayne D.E."/>
        </authorList>
    </citation>
    <scope>NUCLEOTIDE SEQUENCE [LARGE SCALE GENOMIC DNA]</scope>
    <source>
        <strain evidence="2 3">USBA 355</strain>
    </source>
</reference>
<keyword evidence="3" id="KW-1185">Reference proteome</keyword>
<name>A0A1Y6BY56_9PROT</name>
<feature type="transmembrane region" description="Helical" evidence="1">
    <location>
        <begin position="40"/>
        <end position="59"/>
    </location>
</feature>
<dbReference type="STRING" id="560819.SAMN05428998_11229"/>
<organism evidence="2 3">
    <name type="scientific">Tistlia consotensis USBA 355</name>
    <dbReference type="NCBI Taxonomy" id="560819"/>
    <lineage>
        <taxon>Bacteria</taxon>
        <taxon>Pseudomonadati</taxon>
        <taxon>Pseudomonadota</taxon>
        <taxon>Alphaproteobacteria</taxon>
        <taxon>Rhodospirillales</taxon>
        <taxon>Rhodovibrionaceae</taxon>
        <taxon>Tistlia</taxon>
    </lineage>
</organism>
<sequence>MDWVEMAFQLALMAAGYLLGAASGFFAVRLVGLGVVPNAAALYVLALPLASTLVTEGFTRLWRHTPGSFGLGGLTAFLPMLVAGAGIVVLLAGAQRLVAPFDPSLPDRAGPLTVWVGLAAFCSLAALGFWRFWPEPTARLW</sequence>
<dbReference type="Proteomes" id="UP000192917">
    <property type="component" value="Unassembled WGS sequence"/>
</dbReference>
<keyword evidence="1" id="KW-1133">Transmembrane helix</keyword>
<keyword evidence="1" id="KW-0472">Membrane</keyword>
<feature type="transmembrane region" description="Helical" evidence="1">
    <location>
        <begin position="112"/>
        <end position="133"/>
    </location>
</feature>
<feature type="transmembrane region" description="Helical" evidence="1">
    <location>
        <begin position="71"/>
        <end position="92"/>
    </location>
</feature>
<protein>
    <submittedName>
        <fullName evidence="2">Uncharacterized protein</fullName>
    </submittedName>
</protein>
<keyword evidence="1" id="KW-0812">Transmembrane</keyword>
<dbReference type="EMBL" id="FWZX01000012">
    <property type="protein sequence ID" value="SMF35956.1"/>
    <property type="molecule type" value="Genomic_DNA"/>
</dbReference>
<evidence type="ECO:0000256" key="1">
    <source>
        <dbReference type="SAM" id="Phobius"/>
    </source>
</evidence>
<dbReference type="AlphaFoldDB" id="A0A1Y6BY56"/>
<evidence type="ECO:0000313" key="2">
    <source>
        <dbReference type="EMBL" id="SMF35956.1"/>
    </source>
</evidence>